<dbReference type="RefSeq" id="WP_311633103.1">
    <property type="nucleotide sequence ID" value="NZ_JAVREN010000056.1"/>
</dbReference>
<sequence>MRLTPTSYIVLGLVRWSPGATAYDLERTINATVSHMWTIQRSQVYREPPRLAEAGLLTAESGGDGRTKTRFTITPAGEESLNAWLGEAVSEMPQLRDLAILKVFFGAGPQALARTRLLAHQARLKEYELLREAGGVAQSGPRLALEAAIAHERTSIRYWSDLAKSPS</sequence>
<evidence type="ECO:0000313" key="2">
    <source>
        <dbReference type="Proteomes" id="UP001183388"/>
    </source>
</evidence>
<name>A0ABU2LG49_9ACTN</name>
<protein>
    <submittedName>
        <fullName evidence="1">PadR family transcriptional regulator</fullName>
    </submittedName>
</protein>
<accession>A0ABU2LG49</accession>
<keyword evidence="2" id="KW-1185">Reference proteome</keyword>
<dbReference type="EMBL" id="JAVREN010000056">
    <property type="protein sequence ID" value="MDT0310133.1"/>
    <property type="molecule type" value="Genomic_DNA"/>
</dbReference>
<dbReference type="SUPFAM" id="SSF46785">
    <property type="entry name" value="Winged helix' DNA-binding domain"/>
    <property type="match status" value="1"/>
</dbReference>
<dbReference type="PANTHER" id="PTHR43252:SF6">
    <property type="entry name" value="NEGATIVE TRANSCRIPTION REGULATOR PADR"/>
    <property type="match status" value="1"/>
</dbReference>
<dbReference type="InterPro" id="IPR036390">
    <property type="entry name" value="WH_DNA-bd_sf"/>
</dbReference>
<dbReference type="Proteomes" id="UP001183388">
    <property type="component" value="Unassembled WGS sequence"/>
</dbReference>
<organism evidence="1 2">
    <name type="scientific">Streptomyces boetiae</name>
    <dbReference type="NCBI Taxonomy" id="3075541"/>
    <lineage>
        <taxon>Bacteria</taxon>
        <taxon>Bacillati</taxon>
        <taxon>Actinomycetota</taxon>
        <taxon>Actinomycetes</taxon>
        <taxon>Kitasatosporales</taxon>
        <taxon>Streptomycetaceae</taxon>
        <taxon>Streptomyces</taxon>
    </lineage>
</organism>
<reference evidence="2" key="1">
    <citation type="submission" date="2023-07" db="EMBL/GenBank/DDBJ databases">
        <title>30 novel species of actinomycetes from the DSMZ collection.</title>
        <authorList>
            <person name="Nouioui I."/>
        </authorList>
    </citation>
    <scope>NUCLEOTIDE SEQUENCE [LARGE SCALE GENOMIC DNA]</scope>
    <source>
        <strain evidence="2">DSM 44917</strain>
    </source>
</reference>
<dbReference type="PANTHER" id="PTHR43252">
    <property type="entry name" value="TRANSCRIPTIONAL REGULATOR YQJI"/>
    <property type="match status" value="1"/>
</dbReference>
<evidence type="ECO:0000313" key="1">
    <source>
        <dbReference type="EMBL" id="MDT0310133.1"/>
    </source>
</evidence>
<gene>
    <name evidence="1" type="ORF">RM780_24720</name>
</gene>
<dbReference type="InterPro" id="IPR036388">
    <property type="entry name" value="WH-like_DNA-bd_sf"/>
</dbReference>
<comment type="caution">
    <text evidence="1">The sequence shown here is derived from an EMBL/GenBank/DDBJ whole genome shotgun (WGS) entry which is preliminary data.</text>
</comment>
<proteinExistence type="predicted"/>
<dbReference type="Gene3D" id="1.10.10.10">
    <property type="entry name" value="Winged helix-like DNA-binding domain superfamily/Winged helix DNA-binding domain"/>
    <property type="match status" value="1"/>
</dbReference>